<keyword evidence="2 3" id="KW-0175">Coiled coil</keyword>
<feature type="compositionally biased region" description="Basic and acidic residues" evidence="4">
    <location>
        <begin position="185"/>
        <end position="207"/>
    </location>
</feature>
<feature type="region of interest" description="Disordered" evidence="4">
    <location>
        <begin position="185"/>
        <end position="210"/>
    </location>
</feature>
<evidence type="ECO:0000256" key="4">
    <source>
        <dbReference type="SAM" id="MobiDB-lite"/>
    </source>
</evidence>
<evidence type="ECO:0000313" key="6">
    <source>
        <dbReference type="EMBL" id="KAK2070171.1"/>
    </source>
</evidence>
<dbReference type="AlphaFoldDB" id="A0AAD9MEP6"/>
<feature type="region of interest" description="Disordered" evidence="4">
    <location>
        <begin position="1"/>
        <end position="30"/>
    </location>
</feature>
<evidence type="ECO:0000256" key="1">
    <source>
        <dbReference type="ARBA" id="ARBA00010126"/>
    </source>
</evidence>
<evidence type="ECO:0000256" key="3">
    <source>
        <dbReference type="SAM" id="Coils"/>
    </source>
</evidence>
<feature type="region of interest" description="Disordered" evidence="4">
    <location>
        <begin position="294"/>
        <end position="340"/>
    </location>
</feature>
<gene>
    <name evidence="6" type="ORF">P8C59_004690</name>
</gene>
<comment type="similarity">
    <text evidence="1">Belongs to the NSRP1 family.</text>
</comment>
<feature type="compositionally biased region" description="Basic and acidic residues" evidence="4">
    <location>
        <begin position="254"/>
        <end position="264"/>
    </location>
</feature>
<reference evidence="6" key="1">
    <citation type="journal article" date="2023" name="Mol. Plant Microbe Interact.">
        <title>Elucidating the Obligate Nature and Biological Capacity of an Invasive Fungal Corn Pathogen.</title>
        <authorList>
            <person name="MacCready J.S."/>
            <person name="Roggenkamp E.M."/>
            <person name="Gdanetz K."/>
            <person name="Chilvers M.I."/>
        </authorList>
    </citation>
    <scope>NUCLEOTIDE SEQUENCE</scope>
    <source>
        <strain evidence="6">PM02</strain>
    </source>
</reference>
<keyword evidence="7" id="KW-1185">Reference proteome</keyword>
<organism evidence="6 7">
    <name type="scientific">Phyllachora maydis</name>
    <dbReference type="NCBI Taxonomy" id="1825666"/>
    <lineage>
        <taxon>Eukaryota</taxon>
        <taxon>Fungi</taxon>
        <taxon>Dikarya</taxon>
        <taxon>Ascomycota</taxon>
        <taxon>Pezizomycotina</taxon>
        <taxon>Sordariomycetes</taxon>
        <taxon>Sordariomycetidae</taxon>
        <taxon>Phyllachorales</taxon>
        <taxon>Phyllachoraceae</taxon>
        <taxon>Phyllachora</taxon>
    </lineage>
</organism>
<dbReference type="InterPro" id="IPR018612">
    <property type="entry name" value="NSRP1_N"/>
</dbReference>
<feature type="coiled-coil region" evidence="3">
    <location>
        <begin position="340"/>
        <end position="368"/>
    </location>
</feature>
<dbReference type="GO" id="GO:0000381">
    <property type="term" value="P:regulation of alternative mRNA splicing, via spliceosome"/>
    <property type="evidence" value="ECO:0007669"/>
    <property type="project" value="InterPro"/>
</dbReference>
<feature type="compositionally biased region" description="Acidic residues" evidence="4">
    <location>
        <begin position="1"/>
        <end position="10"/>
    </location>
</feature>
<evidence type="ECO:0000256" key="2">
    <source>
        <dbReference type="ARBA" id="ARBA00023054"/>
    </source>
</evidence>
<evidence type="ECO:0000313" key="7">
    <source>
        <dbReference type="Proteomes" id="UP001217918"/>
    </source>
</evidence>
<feature type="region of interest" description="Disordered" evidence="4">
    <location>
        <begin position="48"/>
        <end position="90"/>
    </location>
</feature>
<dbReference type="InterPro" id="IPR053246">
    <property type="entry name" value="NS_splicing_regulatory_protein"/>
</dbReference>
<name>A0AAD9MEP6_9PEZI</name>
<comment type="caution">
    <text evidence="6">The sequence shown here is derived from an EMBL/GenBank/DDBJ whole genome shotgun (WGS) entry which is preliminary data.</text>
</comment>
<protein>
    <recommendedName>
        <fullName evidence="5">Nuclear speckle splicing regulatory protein 1 N-terminal domain-containing protein</fullName>
    </recommendedName>
</protein>
<dbReference type="PANTHER" id="PTHR47845">
    <property type="entry name" value="NUCLEAR SPECKLE SPLICING REGULATORY PROTEIN 1 HOMOLOG"/>
    <property type="match status" value="1"/>
</dbReference>
<feature type="compositionally biased region" description="Basic and acidic residues" evidence="4">
    <location>
        <begin position="298"/>
        <end position="308"/>
    </location>
</feature>
<dbReference type="EMBL" id="JAQQPM010000003">
    <property type="protein sequence ID" value="KAK2070171.1"/>
    <property type="molecule type" value="Genomic_DNA"/>
</dbReference>
<feature type="domain" description="Nuclear speckle splicing regulatory protein 1 N-terminal" evidence="5">
    <location>
        <begin position="94"/>
        <end position="211"/>
    </location>
</feature>
<proteinExistence type="inferred from homology"/>
<evidence type="ECO:0000259" key="5">
    <source>
        <dbReference type="Pfam" id="PF09745"/>
    </source>
</evidence>
<dbReference type="PANTHER" id="PTHR47845:SF1">
    <property type="entry name" value="NUCLEAR SPECKLE SPLICING REGULATORY PROTEIN 1 HOMOLOG"/>
    <property type="match status" value="1"/>
</dbReference>
<dbReference type="Proteomes" id="UP001217918">
    <property type="component" value="Unassembled WGS sequence"/>
</dbReference>
<sequence length="404" mass="44816">MPDLFDEGDEADKSWFPVDPEENKADLDNFPGVTNALRQLDGFESVPAVAAQDSASKRKAKAKAPPPQEPPTRRPKGETAPTIFGDLSSSLDARRNATAAEAQDASIYDYDGVYDSLKLAGQKSKASEDADGAKRPKYFGSIQRAAEVRERDRLIAEEKRLKRERDAEGAEFADKEKFVTEAYKRQQEENRRLEELEKRREEEDVKRNKGKGLQDFYKKMLTREEELHAAKMRAAEEARAAGWPSPAEGAAAEDEAKTDAELAREINEKGGAVIINDDGEVVDKRQLLKGGLNVSSRKAAEIQREKARQAASSSDNAGAAWKSKGVYAPGGKQAMRERQTRMLEAQLEETLKRSREEEEDEKAKVELVSKSCKTGAEISSAKERYLARKRAAEEAKKNGLAKAP</sequence>
<dbReference type="Pfam" id="PF09745">
    <property type="entry name" value="NSRP1_N"/>
    <property type="match status" value="1"/>
</dbReference>
<feature type="region of interest" description="Disordered" evidence="4">
    <location>
        <begin position="237"/>
        <end position="264"/>
    </location>
</feature>
<accession>A0AAD9MEP6</accession>